<sequence>MTVLNRLYASGGSEVILETLEINVAGKTHWLAGGWIDFTATIETGEVKTFTACGIDIALPAKNADGTQDLNFAICNVDGVVSSEVRDAINNLQDAYLIYRCFISTDRSAPANVPYTLTIKSGYWTAVEVQFTAGYMNVLDTAWPRWRYTLPEFPGLRYIS</sequence>
<dbReference type="Pfam" id="PF08875">
    <property type="entry name" value="DUF1833"/>
    <property type="match status" value="1"/>
</dbReference>
<evidence type="ECO:0000313" key="1">
    <source>
        <dbReference type="EMBL" id="MSE18275.1"/>
    </source>
</evidence>
<dbReference type="EMBL" id="WKLC01001706">
    <property type="protein sequence ID" value="MSE18275.1"/>
    <property type="molecule type" value="Genomic_DNA"/>
</dbReference>
<protein>
    <submittedName>
        <fullName evidence="1">DUF1833 domain-containing protein</fullName>
    </submittedName>
</protein>
<name>A0A7X2MS28_ENTAG</name>
<dbReference type="AlphaFoldDB" id="A0A7X2MS28"/>
<reference evidence="1 2" key="1">
    <citation type="submission" date="2019-11" db="EMBL/GenBank/DDBJ databases">
        <title>Draft Genome Sequence of Plant Growth-Promoting Rhizosphere-Associated Bacteria.</title>
        <authorList>
            <person name="Vasilyev I.Y."/>
            <person name="Radchenko V."/>
            <person name="Ilnitskaya E.V."/>
        </authorList>
    </citation>
    <scope>NUCLEOTIDE SEQUENCE [LARGE SCALE GENOMIC DNA]</scope>
    <source>
        <strain evidence="1 2">VRA_MhP_f</strain>
    </source>
</reference>
<organism evidence="1 2">
    <name type="scientific">Enterobacter agglomerans</name>
    <name type="common">Erwinia herbicola</name>
    <name type="synonym">Pantoea agglomerans</name>
    <dbReference type="NCBI Taxonomy" id="549"/>
    <lineage>
        <taxon>Bacteria</taxon>
        <taxon>Pseudomonadati</taxon>
        <taxon>Pseudomonadota</taxon>
        <taxon>Gammaproteobacteria</taxon>
        <taxon>Enterobacterales</taxon>
        <taxon>Erwiniaceae</taxon>
        <taxon>Pantoea</taxon>
        <taxon>Pantoea agglomerans group</taxon>
    </lineage>
</organism>
<comment type="caution">
    <text evidence="1">The sequence shown here is derived from an EMBL/GenBank/DDBJ whole genome shotgun (WGS) entry which is preliminary data.</text>
</comment>
<evidence type="ECO:0000313" key="2">
    <source>
        <dbReference type="Proteomes" id="UP000461948"/>
    </source>
</evidence>
<accession>A0A7X2MS28</accession>
<gene>
    <name evidence="1" type="ORF">GKC49_25260</name>
</gene>
<dbReference type="InterPro" id="IPR014974">
    <property type="entry name" value="DUF1833"/>
</dbReference>
<proteinExistence type="predicted"/>
<dbReference type="Proteomes" id="UP000461948">
    <property type="component" value="Unassembled WGS sequence"/>
</dbReference>